<sequence>MASSPPALVPEGVPLQFMDADDEADLLCGLDEDVFGAGEVGGMDQFLAQGVLTDLEMDSMWSKVVGGENLHQQALSPAQPPHAPSCSPPSLPPDPMLAISRQPSTCTSVQSSGSCSTSGGTRPRGRGRQGGGGERGRKKKGLGATGLRRGEKAVKGEDAGSIWNGVGSAGSGETKAFSVSDGSLSASLPPSVPPSVPASVPPSTALPPSLAPFVSESFFPPFASDPALWRSSSTLSETDRSSSTCTAGTEVPPWPPGGSGGASPRRKGGRKRGREGTKPAGPKGAKKASAGRGRGGKEESSRVGAGEGPEVGGQGGGEGLGHSFPLTGGAQVFSPAGEEREG</sequence>
<evidence type="ECO:0000256" key="1">
    <source>
        <dbReference type="SAM" id="MobiDB-lite"/>
    </source>
</evidence>
<feature type="compositionally biased region" description="Low complexity" evidence="1">
    <location>
        <begin position="231"/>
        <end position="244"/>
    </location>
</feature>
<feature type="compositionally biased region" description="Low complexity" evidence="1">
    <location>
        <begin position="201"/>
        <end position="212"/>
    </location>
</feature>
<protein>
    <submittedName>
        <fullName evidence="2">Uncharacterized protein</fullName>
    </submittedName>
</protein>
<feature type="region of interest" description="Disordered" evidence="1">
    <location>
        <begin position="71"/>
        <end position="342"/>
    </location>
</feature>
<feature type="compositionally biased region" description="Low complexity" evidence="1">
    <location>
        <begin position="103"/>
        <end position="121"/>
    </location>
</feature>
<proteinExistence type="predicted"/>
<feature type="compositionally biased region" description="Pro residues" evidence="1">
    <location>
        <begin position="190"/>
        <end position="200"/>
    </location>
</feature>
<comment type="caution">
    <text evidence="2">The sequence shown here is derived from an EMBL/GenBank/DDBJ whole genome shotgun (WGS) entry which is preliminary data.</text>
</comment>
<dbReference type="Proteomes" id="UP000019335">
    <property type="component" value="Chromosome 17"/>
</dbReference>
<evidence type="ECO:0000313" key="3">
    <source>
        <dbReference type="Proteomes" id="UP000019335"/>
    </source>
</evidence>
<feature type="non-terminal residue" evidence="2">
    <location>
        <position position="342"/>
    </location>
</feature>
<feature type="compositionally biased region" description="Pro residues" evidence="1">
    <location>
        <begin position="78"/>
        <end position="95"/>
    </location>
</feature>
<feature type="compositionally biased region" description="Basic and acidic residues" evidence="1">
    <location>
        <begin position="148"/>
        <end position="158"/>
    </location>
</feature>
<keyword evidence="3" id="KW-1185">Reference proteome</keyword>
<accession>W7TSA0</accession>
<dbReference type="EMBL" id="AZIL01001681">
    <property type="protein sequence ID" value="EWM23401.1"/>
    <property type="molecule type" value="Genomic_DNA"/>
</dbReference>
<organism evidence="2 3">
    <name type="scientific">Nannochloropsis gaditana</name>
    <dbReference type="NCBI Taxonomy" id="72520"/>
    <lineage>
        <taxon>Eukaryota</taxon>
        <taxon>Sar</taxon>
        <taxon>Stramenopiles</taxon>
        <taxon>Ochrophyta</taxon>
        <taxon>Eustigmatophyceae</taxon>
        <taxon>Eustigmatales</taxon>
        <taxon>Monodopsidaceae</taxon>
        <taxon>Nannochloropsis</taxon>
    </lineage>
</organism>
<feature type="compositionally biased region" description="Low complexity" evidence="1">
    <location>
        <begin position="278"/>
        <end position="291"/>
    </location>
</feature>
<evidence type="ECO:0000313" key="2">
    <source>
        <dbReference type="EMBL" id="EWM23401.1"/>
    </source>
</evidence>
<feature type="compositionally biased region" description="Basic residues" evidence="1">
    <location>
        <begin position="264"/>
        <end position="273"/>
    </location>
</feature>
<name>W7TSA0_9STRA</name>
<feature type="compositionally biased region" description="Gly residues" evidence="1">
    <location>
        <begin position="305"/>
        <end position="320"/>
    </location>
</feature>
<dbReference type="AlphaFoldDB" id="W7TSA0"/>
<gene>
    <name evidence="2" type="ORF">Naga_100077g19</name>
</gene>
<reference evidence="2 3" key="1">
    <citation type="journal article" date="2014" name="Mol. Plant">
        <title>Chromosome Scale Genome Assembly and Transcriptome Profiling of Nannochloropsis gaditana in Nitrogen Depletion.</title>
        <authorList>
            <person name="Corteggiani Carpinelli E."/>
            <person name="Telatin A."/>
            <person name="Vitulo N."/>
            <person name="Forcato C."/>
            <person name="D'Angelo M."/>
            <person name="Schiavon R."/>
            <person name="Vezzi A."/>
            <person name="Giacometti G.M."/>
            <person name="Morosinotto T."/>
            <person name="Valle G."/>
        </authorList>
    </citation>
    <scope>NUCLEOTIDE SEQUENCE [LARGE SCALE GENOMIC DNA]</scope>
    <source>
        <strain evidence="2 3">B-31</strain>
    </source>
</reference>